<dbReference type="Proteomes" id="UP000724584">
    <property type="component" value="Unassembled WGS sequence"/>
</dbReference>
<evidence type="ECO:0000313" key="1">
    <source>
        <dbReference type="EMBL" id="KAH6649621.1"/>
    </source>
</evidence>
<organism evidence="1 2">
    <name type="scientific">Chaetomium tenue</name>
    <dbReference type="NCBI Taxonomy" id="1854479"/>
    <lineage>
        <taxon>Eukaryota</taxon>
        <taxon>Fungi</taxon>
        <taxon>Dikarya</taxon>
        <taxon>Ascomycota</taxon>
        <taxon>Pezizomycotina</taxon>
        <taxon>Sordariomycetes</taxon>
        <taxon>Sordariomycetidae</taxon>
        <taxon>Sordariales</taxon>
        <taxon>Chaetomiaceae</taxon>
        <taxon>Chaetomium</taxon>
    </lineage>
</organism>
<gene>
    <name evidence="1" type="ORF">F5144DRAFT_11400</name>
</gene>
<proteinExistence type="predicted"/>
<accession>A0ACB7PN09</accession>
<reference evidence="1 2" key="1">
    <citation type="journal article" date="2021" name="Nat. Commun.">
        <title>Genetic determinants of endophytism in the Arabidopsis root mycobiome.</title>
        <authorList>
            <person name="Mesny F."/>
            <person name="Miyauchi S."/>
            <person name="Thiergart T."/>
            <person name="Pickel B."/>
            <person name="Atanasova L."/>
            <person name="Karlsson M."/>
            <person name="Huettel B."/>
            <person name="Barry K.W."/>
            <person name="Haridas S."/>
            <person name="Chen C."/>
            <person name="Bauer D."/>
            <person name="Andreopoulos W."/>
            <person name="Pangilinan J."/>
            <person name="LaButti K."/>
            <person name="Riley R."/>
            <person name="Lipzen A."/>
            <person name="Clum A."/>
            <person name="Drula E."/>
            <person name="Henrissat B."/>
            <person name="Kohler A."/>
            <person name="Grigoriev I.V."/>
            <person name="Martin F.M."/>
            <person name="Hacquard S."/>
        </authorList>
    </citation>
    <scope>NUCLEOTIDE SEQUENCE [LARGE SCALE GENOMIC DNA]</scope>
    <source>
        <strain evidence="1 2">MPI-SDFR-AT-0079</strain>
    </source>
</reference>
<evidence type="ECO:0000313" key="2">
    <source>
        <dbReference type="Proteomes" id="UP000724584"/>
    </source>
</evidence>
<comment type="caution">
    <text evidence="1">The sequence shown here is derived from an EMBL/GenBank/DDBJ whole genome shotgun (WGS) entry which is preliminary data.</text>
</comment>
<keyword evidence="2" id="KW-1185">Reference proteome</keyword>
<protein>
    <submittedName>
        <fullName evidence="1">Uncharacterized protein</fullName>
    </submittedName>
</protein>
<sequence>MEPAMEPDDGAEQLVCRSQRLGNDKDPRPERLRVRRFLEFSIFVPDRTENRMLAASTPSRELECWNREEATQNKESKDCNTNARTVGERKFGNVGKEMEKAGSRSRSMALGLVETLP</sequence>
<dbReference type="EMBL" id="JAGIZQ010000001">
    <property type="protein sequence ID" value="KAH6649621.1"/>
    <property type="molecule type" value="Genomic_DNA"/>
</dbReference>
<name>A0ACB7PN09_9PEZI</name>